<reference evidence="2" key="1">
    <citation type="submission" date="2021-02" db="EMBL/GenBank/DDBJ databases">
        <title>First Annotated Genome of the Yellow-green Alga Tribonema minus.</title>
        <authorList>
            <person name="Mahan K.M."/>
        </authorList>
    </citation>
    <scope>NUCLEOTIDE SEQUENCE</scope>
    <source>
        <strain evidence="2">UTEX B ZZ1240</strain>
    </source>
</reference>
<keyword evidence="3" id="KW-1185">Reference proteome</keyword>
<protein>
    <submittedName>
        <fullName evidence="2">Uncharacterized protein</fullName>
    </submittedName>
</protein>
<dbReference type="Proteomes" id="UP000664859">
    <property type="component" value="Unassembled WGS sequence"/>
</dbReference>
<name>A0A836CAR1_9STRA</name>
<gene>
    <name evidence="2" type="ORF">JKP88DRAFT_273821</name>
</gene>
<dbReference type="EMBL" id="JAFCMP010000514">
    <property type="protein sequence ID" value="KAG5178557.1"/>
    <property type="molecule type" value="Genomic_DNA"/>
</dbReference>
<evidence type="ECO:0000313" key="3">
    <source>
        <dbReference type="Proteomes" id="UP000664859"/>
    </source>
</evidence>
<accession>A0A836CAR1</accession>
<dbReference type="AlphaFoldDB" id="A0A836CAR1"/>
<feature type="region of interest" description="Disordered" evidence="1">
    <location>
        <begin position="1"/>
        <end position="34"/>
    </location>
</feature>
<organism evidence="2 3">
    <name type="scientific">Tribonema minus</name>
    <dbReference type="NCBI Taxonomy" id="303371"/>
    <lineage>
        <taxon>Eukaryota</taxon>
        <taxon>Sar</taxon>
        <taxon>Stramenopiles</taxon>
        <taxon>Ochrophyta</taxon>
        <taxon>PX clade</taxon>
        <taxon>Xanthophyceae</taxon>
        <taxon>Tribonematales</taxon>
        <taxon>Tribonemataceae</taxon>
        <taxon>Tribonema</taxon>
    </lineage>
</organism>
<proteinExistence type="predicted"/>
<evidence type="ECO:0000256" key="1">
    <source>
        <dbReference type="SAM" id="MobiDB-lite"/>
    </source>
</evidence>
<comment type="caution">
    <text evidence="2">The sequence shown here is derived from an EMBL/GenBank/DDBJ whole genome shotgun (WGS) entry which is preliminary data.</text>
</comment>
<sequence length="120" mass="12595">MKHEITQISGRVDTLEASAGGNGGGIANDNRKENNSIVETGVGIDVTQPVADIMWDLSSLNPGACRSVAAVGTAPAAAAKGDVKTFRELQRPFRLFTDTLRAIAAYDNSVPGPSLLQHSF</sequence>
<evidence type="ECO:0000313" key="2">
    <source>
        <dbReference type="EMBL" id="KAG5178557.1"/>
    </source>
</evidence>